<reference evidence="3" key="1">
    <citation type="submission" date="2017-03" db="EMBL/GenBank/DDBJ databases">
        <title>Genomes of endolithic fungi from Antarctica.</title>
        <authorList>
            <person name="Coleine C."/>
            <person name="Masonjones S."/>
            <person name="Stajich J.E."/>
        </authorList>
    </citation>
    <scope>NUCLEOTIDE SEQUENCE [LARGE SCALE GENOMIC DNA]</scope>
    <source>
        <strain evidence="3">CCFEE 5527</strain>
    </source>
</reference>
<name>A0A1V8SYP0_9PEZI</name>
<sequence length="755" mass="84132">MPPSTSPKRPAQGDVDHDEVAAPDADIVASATESISLPFRSSALSHNGPETGDLTASRPARRFAPQPVEQTSRSSKDRDGTPEPKRVRKFAPEPVEQTSRSSKDAQEKDEAEKPKVRKFVPEPVEHTHTSSKQEREKKQPHFNTGSFDSSRTSSGQDEDVAPDAAVTTKQGQAPRRFAPILIDTARRTRKADQSKAITFADKTEEDFGAHAREHRHHIKSKKSPGSSSSALEESDNDDSKADDVQRQRKASHPMDPTSKIRREIEALEHGVRSSSRFMERSHSFRLPELDTIDSSESEPGSQSTSLSSSPGQDSPIVTSSTSYTEFKHATRIRESIDEGVSDYLRKLEAKRAEEKMRDQVLAAFPNTTFHEPVHHYVNDEQENDSDDSLEDRPATWEGHEDEILAKHRRESTQIPYEQLEMQRHAEQAEQERRANRITGRQVTQGPWWVPGSVAEYQQNADMKAPGGGIRPPMLGNDLRFPRCRSPEPARFDVTQGSTALRAQMCYLSEQSASEANKADEEPALWQGKPSPKPNFTSIKTPSTSIHDSSARSPGLWGGFCHGTVQSTNTGLVPPIQPSGLMTPRFETKVNPFEHSFAIPQHMAMAIHPGISTPQTPPQLLTPGAVNTLDALLVSEKELDDVMSRDYPDTFITQVYNYLSLGYPSLARAFDAELSKISRISIAELRQDDVKAREQPRGYIRLGDDFEGGGEEVKEEGCVRWQALKSYIREWARQEKDMVSSESNWGTAARRGSWGN</sequence>
<feature type="compositionally biased region" description="Basic and acidic residues" evidence="1">
    <location>
        <begin position="101"/>
        <end position="139"/>
    </location>
</feature>
<dbReference type="EMBL" id="NAJO01000022">
    <property type="protein sequence ID" value="OQO04286.1"/>
    <property type="molecule type" value="Genomic_DNA"/>
</dbReference>
<feature type="compositionally biased region" description="Polar residues" evidence="1">
    <location>
        <begin position="315"/>
        <end position="324"/>
    </location>
</feature>
<dbReference type="InParanoid" id="A0A1V8SYP0"/>
<protein>
    <submittedName>
        <fullName evidence="2">Uncharacterized protein</fullName>
    </submittedName>
</protein>
<feature type="compositionally biased region" description="Basic residues" evidence="1">
    <location>
        <begin position="212"/>
        <end position="222"/>
    </location>
</feature>
<feature type="compositionally biased region" description="Polar residues" evidence="1">
    <location>
        <begin position="141"/>
        <end position="155"/>
    </location>
</feature>
<feature type="compositionally biased region" description="Basic and acidic residues" evidence="1">
    <location>
        <begin position="237"/>
        <end position="246"/>
    </location>
</feature>
<dbReference type="OrthoDB" id="4716584at2759"/>
<evidence type="ECO:0000313" key="3">
    <source>
        <dbReference type="Proteomes" id="UP000192596"/>
    </source>
</evidence>
<dbReference type="Proteomes" id="UP000192596">
    <property type="component" value="Unassembled WGS sequence"/>
</dbReference>
<feature type="region of interest" description="Disordered" evidence="1">
    <location>
        <begin position="519"/>
        <end position="550"/>
    </location>
</feature>
<accession>A0A1V8SYP0</accession>
<dbReference type="AlphaFoldDB" id="A0A1V8SYP0"/>
<feature type="compositionally biased region" description="Basic and acidic residues" evidence="1">
    <location>
        <begin position="74"/>
        <end position="85"/>
    </location>
</feature>
<comment type="caution">
    <text evidence="2">The sequence shown here is derived from an EMBL/GenBank/DDBJ whole genome shotgun (WGS) entry which is preliminary data.</text>
</comment>
<feature type="compositionally biased region" description="Low complexity" evidence="1">
    <location>
        <begin position="297"/>
        <end position="314"/>
    </location>
</feature>
<feature type="compositionally biased region" description="Basic and acidic residues" evidence="1">
    <location>
        <begin position="201"/>
        <end position="211"/>
    </location>
</feature>
<gene>
    <name evidence="2" type="ORF">B0A48_10897</name>
</gene>
<evidence type="ECO:0000313" key="2">
    <source>
        <dbReference type="EMBL" id="OQO04286.1"/>
    </source>
</evidence>
<dbReference type="STRING" id="1507870.A0A1V8SYP0"/>
<evidence type="ECO:0000256" key="1">
    <source>
        <dbReference type="SAM" id="MobiDB-lite"/>
    </source>
</evidence>
<feature type="region of interest" description="Disordered" evidence="1">
    <location>
        <begin position="1"/>
        <end position="332"/>
    </location>
</feature>
<proteinExistence type="predicted"/>
<keyword evidence="3" id="KW-1185">Reference proteome</keyword>
<feature type="compositionally biased region" description="Basic and acidic residues" evidence="1">
    <location>
        <begin position="258"/>
        <end position="288"/>
    </location>
</feature>
<feature type="compositionally biased region" description="Basic and acidic residues" evidence="1">
    <location>
        <begin position="184"/>
        <end position="193"/>
    </location>
</feature>
<feature type="compositionally biased region" description="Polar residues" evidence="1">
    <location>
        <begin position="533"/>
        <end position="550"/>
    </location>
</feature>
<organism evidence="2 3">
    <name type="scientific">Cryoendolithus antarcticus</name>
    <dbReference type="NCBI Taxonomy" id="1507870"/>
    <lineage>
        <taxon>Eukaryota</taxon>
        <taxon>Fungi</taxon>
        <taxon>Dikarya</taxon>
        <taxon>Ascomycota</taxon>
        <taxon>Pezizomycotina</taxon>
        <taxon>Dothideomycetes</taxon>
        <taxon>Dothideomycetidae</taxon>
        <taxon>Cladosporiales</taxon>
        <taxon>Cladosporiaceae</taxon>
        <taxon>Cryoendolithus</taxon>
    </lineage>
</organism>